<evidence type="ECO:0000313" key="1">
    <source>
        <dbReference type="EMBL" id="KAI4374011.1"/>
    </source>
</evidence>
<name>A0ACB9R4J0_9MYRT</name>
<evidence type="ECO:0000313" key="2">
    <source>
        <dbReference type="Proteomes" id="UP001057402"/>
    </source>
</evidence>
<sequence length="417" mass="44570">MCINHVHVQSSESKSSFLIHLRFQRLPMPTFLFPSFLLLLSFLCFPSPSSSSLLYNVQSFGAVSGATSDATSSFLKAWASACSSASPSTLYVPPGRFLLRSLALAGPCRSSVTFRSEATLLAPSEYWGLGNSDYWIMFINVTRLSVVGGVYDARGSSYWSCVASRSSCTGGANTLAFEWSNDVHVSGVTSLNSRQFHIGIDNCVDIAVQNVRLNAPSQSPNTDGIHVQSSTGVSVFNARITTGDDCISLGPGTKNVFIKRVACGPGHGISIGSLGNTAQEDGVQNITVTGVVFTGTQNGVRIKSWARQSTGFARDITFRNIVMKNVYNPIIIDQKYCPDNNCPNQNSGVQISRVSYKHVRGTSATQVAVSLICSPTRPCWGISLKNIDLTSPGQTTTSYCEHAGGTASGIVVPKSCL</sequence>
<protein>
    <submittedName>
        <fullName evidence="1">Uncharacterized protein</fullName>
    </submittedName>
</protein>
<reference evidence="2" key="1">
    <citation type="journal article" date="2023" name="Front. Plant Sci.">
        <title>Chromosomal-level genome assembly of Melastoma candidum provides insights into trichome evolution.</title>
        <authorList>
            <person name="Zhong Y."/>
            <person name="Wu W."/>
            <person name="Sun C."/>
            <person name="Zou P."/>
            <person name="Liu Y."/>
            <person name="Dai S."/>
            <person name="Zhou R."/>
        </authorList>
    </citation>
    <scope>NUCLEOTIDE SEQUENCE [LARGE SCALE GENOMIC DNA]</scope>
</reference>
<gene>
    <name evidence="1" type="ORF">MLD38_012059</name>
</gene>
<dbReference type="Proteomes" id="UP001057402">
    <property type="component" value="Chromosome 4"/>
</dbReference>
<organism evidence="1 2">
    <name type="scientific">Melastoma candidum</name>
    <dbReference type="NCBI Taxonomy" id="119954"/>
    <lineage>
        <taxon>Eukaryota</taxon>
        <taxon>Viridiplantae</taxon>
        <taxon>Streptophyta</taxon>
        <taxon>Embryophyta</taxon>
        <taxon>Tracheophyta</taxon>
        <taxon>Spermatophyta</taxon>
        <taxon>Magnoliopsida</taxon>
        <taxon>eudicotyledons</taxon>
        <taxon>Gunneridae</taxon>
        <taxon>Pentapetalae</taxon>
        <taxon>rosids</taxon>
        <taxon>malvids</taxon>
        <taxon>Myrtales</taxon>
        <taxon>Melastomataceae</taxon>
        <taxon>Melastomatoideae</taxon>
        <taxon>Melastomateae</taxon>
        <taxon>Melastoma</taxon>
    </lineage>
</organism>
<comment type="caution">
    <text evidence="1">The sequence shown here is derived from an EMBL/GenBank/DDBJ whole genome shotgun (WGS) entry which is preliminary data.</text>
</comment>
<keyword evidence="2" id="KW-1185">Reference proteome</keyword>
<dbReference type="EMBL" id="CM042883">
    <property type="protein sequence ID" value="KAI4374011.1"/>
    <property type="molecule type" value="Genomic_DNA"/>
</dbReference>
<accession>A0ACB9R4J0</accession>
<proteinExistence type="predicted"/>